<keyword evidence="5" id="KW-0234">DNA repair</keyword>
<gene>
    <name evidence="8" type="ORF">ACFQL7_17360</name>
</gene>
<accession>A0ABD5YTR7</accession>
<evidence type="ECO:0000256" key="2">
    <source>
        <dbReference type="ARBA" id="ARBA00022603"/>
    </source>
</evidence>
<dbReference type="Proteomes" id="UP001596417">
    <property type="component" value="Unassembled WGS sequence"/>
</dbReference>
<keyword evidence="9" id="KW-1185">Reference proteome</keyword>
<dbReference type="InterPro" id="IPR036388">
    <property type="entry name" value="WH-like_DNA-bd_sf"/>
</dbReference>
<reference evidence="8 9" key="1">
    <citation type="journal article" date="2019" name="Int. J. Syst. Evol. Microbiol.">
        <title>The Global Catalogue of Microorganisms (GCM) 10K type strain sequencing project: providing services to taxonomists for standard genome sequencing and annotation.</title>
        <authorList>
            <consortium name="The Broad Institute Genomics Platform"/>
            <consortium name="The Broad Institute Genome Sequencing Center for Infectious Disease"/>
            <person name="Wu L."/>
            <person name="Ma J."/>
        </authorList>
    </citation>
    <scope>NUCLEOTIDE SEQUENCE [LARGE SCALE GENOMIC DNA]</scope>
    <source>
        <strain evidence="8 9">RDMS1</strain>
    </source>
</reference>
<dbReference type="PROSITE" id="PS00374">
    <property type="entry name" value="MGMT"/>
    <property type="match status" value="1"/>
</dbReference>
<keyword evidence="2 8" id="KW-0489">Methyltransferase</keyword>
<dbReference type="PANTHER" id="PTHR10815:SF13">
    <property type="entry name" value="METHYLATED-DNA--PROTEIN-CYSTEINE METHYLTRANSFERASE"/>
    <property type="match status" value="1"/>
</dbReference>
<comment type="catalytic activity">
    <reaction evidence="6">
        <text>a 6-O-methyl-2'-deoxyguanosine in DNA + L-cysteinyl-[protein] = S-methyl-L-cysteinyl-[protein] + a 2'-deoxyguanosine in DNA</text>
        <dbReference type="Rhea" id="RHEA:24000"/>
        <dbReference type="Rhea" id="RHEA-COMP:10131"/>
        <dbReference type="Rhea" id="RHEA-COMP:10132"/>
        <dbReference type="Rhea" id="RHEA-COMP:11367"/>
        <dbReference type="Rhea" id="RHEA-COMP:11368"/>
        <dbReference type="ChEBI" id="CHEBI:29950"/>
        <dbReference type="ChEBI" id="CHEBI:82612"/>
        <dbReference type="ChEBI" id="CHEBI:85445"/>
        <dbReference type="ChEBI" id="CHEBI:85448"/>
        <dbReference type="EC" id="2.1.1.63"/>
    </reaction>
</comment>
<evidence type="ECO:0000313" key="9">
    <source>
        <dbReference type="Proteomes" id="UP001596417"/>
    </source>
</evidence>
<dbReference type="InterPro" id="IPR001497">
    <property type="entry name" value="MethylDNA_cys_MeTrfase_AS"/>
</dbReference>
<dbReference type="GO" id="GO:0006281">
    <property type="term" value="P:DNA repair"/>
    <property type="evidence" value="ECO:0007669"/>
    <property type="project" value="UniProtKB-KW"/>
</dbReference>
<dbReference type="GeneID" id="76201121"/>
<dbReference type="GO" id="GO:0003908">
    <property type="term" value="F:methylated-DNA-[protein]-cysteine S-methyltransferase activity"/>
    <property type="evidence" value="ECO:0007669"/>
    <property type="project" value="UniProtKB-EC"/>
</dbReference>
<dbReference type="RefSeq" id="WP_264555657.1">
    <property type="nucleotide sequence ID" value="NZ_CP109979.1"/>
</dbReference>
<dbReference type="NCBIfam" id="TIGR00589">
    <property type="entry name" value="ogt"/>
    <property type="match status" value="1"/>
</dbReference>
<dbReference type="SUPFAM" id="SSF46767">
    <property type="entry name" value="Methylated DNA-protein cysteine methyltransferase, C-terminal domain"/>
    <property type="match status" value="1"/>
</dbReference>
<dbReference type="EC" id="2.1.1.63" evidence="8"/>
<dbReference type="CDD" id="cd06445">
    <property type="entry name" value="ATase"/>
    <property type="match status" value="1"/>
</dbReference>
<proteinExistence type="predicted"/>
<evidence type="ECO:0000256" key="5">
    <source>
        <dbReference type="ARBA" id="ARBA00023204"/>
    </source>
</evidence>
<evidence type="ECO:0000256" key="4">
    <source>
        <dbReference type="ARBA" id="ARBA00022763"/>
    </source>
</evidence>
<dbReference type="AlphaFoldDB" id="A0ABD5YTR7"/>
<comment type="catalytic activity">
    <reaction evidence="1">
        <text>a 4-O-methyl-thymidine in DNA + L-cysteinyl-[protein] = a thymidine in DNA + S-methyl-L-cysteinyl-[protein]</text>
        <dbReference type="Rhea" id="RHEA:53428"/>
        <dbReference type="Rhea" id="RHEA-COMP:10131"/>
        <dbReference type="Rhea" id="RHEA-COMP:10132"/>
        <dbReference type="Rhea" id="RHEA-COMP:13555"/>
        <dbReference type="Rhea" id="RHEA-COMP:13556"/>
        <dbReference type="ChEBI" id="CHEBI:29950"/>
        <dbReference type="ChEBI" id="CHEBI:82612"/>
        <dbReference type="ChEBI" id="CHEBI:137386"/>
        <dbReference type="ChEBI" id="CHEBI:137387"/>
        <dbReference type="EC" id="2.1.1.63"/>
    </reaction>
</comment>
<keyword evidence="4" id="KW-0227">DNA damage</keyword>
<keyword evidence="3 8" id="KW-0808">Transferase</keyword>
<dbReference type="GO" id="GO:0032259">
    <property type="term" value="P:methylation"/>
    <property type="evidence" value="ECO:0007669"/>
    <property type="project" value="UniProtKB-KW"/>
</dbReference>
<comment type="caution">
    <text evidence="8">The sequence shown here is derived from an EMBL/GenBank/DDBJ whole genome shotgun (WGS) entry which is preliminary data.</text>
</comment>
<evidence type="ECO:0000313" key="8">
    <source>
        <dbReference type="EMBL" id="MFC7191389.1"/>
    </source>
</evidence>
<evidence type="ECO:0000256" key="1">
    <source>
        <dbReference type="ARBA" id="ARBA00001286"/>
    </source>
</evidence>
<feature type="domain" description="Methylated-DNA-[protein]-cysteine S-methyltransferase DNA binding" evidence="7">
    <location>
        <begin position="52"/>
        <end position="127"/>
    </location>
</feature>
<evidence type="ECO:0000256" key="3">
    <source>
        <dbReference type="ARBA" id="ARBA00022679"/>
    </source>
</evidence>
<dbReference type="EMBL" id="JBHTAX010000001">
    <property type="protein sequence ID" value="MFC7191389.1"/>
    <property type="molecule type" value="Genomic_DNA"/>
</dbReference>
<protein>
    <submittedName>
        <fullName evidence="8">Methylated-DNA--[protein]-cysteine S-methyltransferase</fullName>
        <ecNumber evidence="8">2.1.1.63</ecNumber>
    </submittedName>
</protein>
<organism evidence="8 9">
    <name type="scientific">Halocatena marina</name>
    <dbReference type="NCBI Taxonomy" id="2934937"/>
    <lineage>
        <taxon>Archaea</taxon>
        <taxon>Methanobacteriati</taxon>
        <taxon>Methanobacteriota</taxon>
        <taxon>Stenosarchaea group</taxon>
        <taxon>Halobacteria</taxon>
        <taxon>Halobacteriales</taxon>
        <taxon>Natronomonadaceae</taxon>
        <taxon>Halocatena</taxon>
    </lineage>
</organism>
<dbReference type="PANTHER" id="PTHR10815">
    <property type="entry name" value="METHYLATED-DNA--PROTEIN-CYSTEINE METHYLTRANSFERASE"/>
    <property type="match status" value="1"/>
</dbReference>
<evidence type="ECO:0000256" key="6">
    <source>
        <dbReference type="ARBA" id="ARBA00049348"/>
    </source>
</evidence>
<name>A0ABD5YTR7_9EURY</name>
<evidence type="ECO:0000259" key="7">
    <source>
        <dbReference type="Pfam" id="PF01035"/>
    </source>
</evidence>
<dbReference type="Pfam" id="PF01035">
    <property type="entry name" value="DNA_binding_1"/>
    <property type="match status" value="1"/>
</dbReference>
<dbReference type="InterPro" id="IPR014048">
    <property type="entry name" value="MethylDNA_cys_MeTrfase_DNA-bd"/>
</dbReference>
<sequence>MNVDIFETTVEIDESRIDESPAAIREQVYEYECRDRQEFDLTVTTPGGLTGEVMTAMSKIPYGETRTYGELAADLDTTPVAVGQACAHNPVPLIVPCHRVMGSDGELKGYSAANGVATKRRLLALEQGRGTKQTQLPIQE</sequence>
<dbReference type="Gene3D" id="1.10.10.10">
    <property type="entry name" value="Winged helix-like DNA-binding domain superfamily/Winged helix DNA-binding domain"/>
    <property type="match status" value="1"/>
</dbReference>
<dbReference type="InterPro" id="IPR036217">
    <property type="entry name" value="MethylDNA_cys_MeTrfase_DNAb"/>
</dbReference>